<name>A0ABW2JYV9_9ACTN</name>
<dbReference type="RefSeq" id="WP_381841848.1">
    <property type="nucleotide sequence ID" value="NZ_JBHTCF010000043.1"/>
</dbReference>
<dbReference type="EMBL" id="JBHTCF010000043">
    <property type="protein sequence ID" value="MFC7310746.1"/>
    <property type="molecule type" value="Genomic_DNA"/>
</dbReference>
<dbReference type="Proteomes" id="UP001596523">
    <property type="component" value="Unassembled WGS sequence"/>
</dbReference>
<evidence type="ECO:0000256" key="1">
    <source>
        <dbReference type="ARBA" id="ARBA00023125"/>
    </source>
</evidence>
<evidence type="ECO:0000259" key="3">
    <source>
        <dbReference type="PROSITE" id="PS50977"/>
    </source>
</evidence>
<feature type="domain" description="HTH tetR-type" evidence="3">
    <location>
        <begin position="25"/>
        <end position="85"/>
    </location>
</feature>
<feature type="DNA-binding region" description="H-T-H motif" evidence="2">
    <location>
        <begin position="48"/>
        <end position="67"/>
    </location>
</feature>
<keyword evidence="1 2" id="KW-0238">DNA-binding</keyword>
<comment type="caution">
    <text evidence="4">The sequence shown here is derived from an EMBL/GenBank/DDBJ whole genome shotgun (WGS) entry which is preliminary data.</text>
</comment>
<accession>A0ABW2JYV9</accession>
<organism evidence="4 5">
    <name type="scientific">Streptomyces monticola</name>
    <dbReference type="NCBI Taxonomy" id="2666263"/>
    <lineage>
        <taxon>Bacteria</taxon>
        <taxon>Bacillati</taxon>
        <taxon>Actinomycetota</taxon>
        <taxon>Actinomycetes</taxon>
        <taxon>Kitasatosporales</taxon>
        <taxon>Streptomycetaceae</taxon>
        <taxon>Streptomyces</taxon>
    </lineage>
</organism>
<evidence type="ECO:0000313" key="5">
    <source>
        <dbReference type="Proteomes" id="UP001596523"/>
    </source>
</evidence>
<evidence type="ECO:0000313" key="4">
    <source>
        <dbReference type="EMBL" id="MFC7310746.1"/>
    </source>
</evidence>
<dbReference type="InterPro" id="IPR001647">
    <property type="entry name" value="HTH_TetR"/>
</dbReference>
<reference evidence="5" key="1">
    <citation type="journal article" date="2019" name="Int. J. Syst. Evol. Microbiol.">
        <title>The Global Catalogue of Microorganisms (GCM) 10K type strain sequencing project: providing services to taxonomists for standard genome sequencing and annotation.</title>
        <authorList>
            <consortium name="The Broad Institute Genomics Platform"/>
            <consortium name="The Broad Institute Genome Sequencing Center for Infectious Disease"/>
            <person name="Wu L."/>
            <person name="Ma J."/>
        </authorList>
    </citation>
    <scope>NUCLEOTIDE SEQUENCE [LARGE SCALE GENOMIC DNA]</scope>
    <source>
        <strain evidence="5">SYNS20</strain>
    </source>
</reference>
<sequence>MASPERRAGKPHEGAARRQTRSDYLLSRDVMLKAIERLLVDRKDARFSLAQLAKEAGVSTATAYRHFSDVRQAIEAYYENLVDELMVEIVAIPRDVSPIERFEKACRIWVRHASRWSRAAVYIRSPDGFLARLKGGDPMVTRIYDVLAPLTLALMDTGDIATQRPEFAVLVWETLFDERVILDLMDGMHWSTERIAAELTQSALCALGHRAD</sequence>
<gene>
    <name evidence="4" type="ORF">ACFQVC_41855</name>
</gene>
<protein>
    <submittedName>
        <fullName evidence="4">TetR/AcrR family transcriptional regulator</fullName>
    </submittedName>
</protein>
<dbReference type="Gene3D" id="1.10.357.10">
    <property type="entry name" value="Tetracycline Repressor, domain 2"/>
    <property type="match status" value="1"/>
</dbReference>
<dbReference type="InterPro" id="IPR009057">
    <property type="entry name" value="Homeodomain-like_sf"/>
</dbReference>
<proteinExistence type="predicted"/>
<keyword evidence="5" id="KW-1185">Reference proteome</keyword>
<dbReference type="Pfam" id="PF00440">
    <property type="entry name" value="TetR_N"/>
    <property type="match status" value="1"/>
</dbReference>
<dbReference type="PROSITE" id="PS50977">
    <property type="entry name" value="HTH_TETR_2"/>
    <property type="match status" value="1"/>
</dbReference>
<evidence type="ECO:0000256" key="2">
    <source>
        <dbReference type="PROSITE-ProRule" id="PRU00335"/>
    </source>
</evidence>
<dbReference type="SUPFAM" id="SSF46689">
    <property type="entry name" value="Homeodomain-like"/>
    <property type="match status" value="1"/>
</dbReference>